<reference evidence="1" key="1">
    <citation type="journal article" date="2021" name="Proc. Natl. Acad. Sci. U.S.A.">
        <title>A Catalog of Tens of Thousands of Viruses from Human Metagenomes Reveals Hidden Associations with Chronic Diseases.</title>
        <authorList>
            <person name="Tisza M.J."/>
            <person name="Buck C.B."/>
        </authorList>
    </citation>
    <scope>NUCLEOTIDE SEQUENCE</scope>
    <source>
        <strain evidence="1">CtLnO19</strain>
    </source>
</reference>
<dbReference type="EMBL" id="BK015301">
    <property type="protein sequence ID" value="DAE00346.1"/>
    <property type="molecule type" value="Genomic_DNA"/>
</dbReference>
<organism evidence="1">
    <name type="scientific">Myoviridae sp. ctLnO19</name>
    <dbReference type="NCBI Taxonomy" id="2825085"/>
    <lineage>
        <taxon>Viruses</taxon>
        <taxon>Duplodnaviria</taxon>
        <taxon>Heunggongvirae</taxon>
        <taxon>Uroviricota</taxon>
        <taxon>Caudoviricetes</taxon>
    </lineage>
</organism>
<sequence>MLHRASSSLSRLTYYVRLTKLIHFVHFYEIHSVSLQNNILASM</sequence>
<proteinExistence type="predicted"/>
<evidence type="ECO:0000313" key="1">
    <source>
        <dbReference type="EMBL" id="DAE00346.1"/>
    </source>
</evidence>
<accession>A0A8S5P056</accession>
<name>A0A8S5P056_9CAUD</name>
<protein>
    <submittedName>
        <fullName evidence="1">Uncharacterized protein</fullName>
    </submittedName>
</protein>